<sequence>MAVSVWGWVWGLCTIEIAWCGCGTIRKEEVGKKEKEGKRKEGKKKKEKLDISFESLMRFSGQVYLSLSLSPFCGCLFSVCRGVKCPSRKSRPVSSLTPTTNNQRCRIITLYLYLAIAKKKKKKG</sequence>
<evidence type="ECO:0000313" key="2">
    <source>
        <dbReference type="Proteomes" id="UP000078512"/>
    </source>
</evidence>
<gene>
    <name evidence="1" type="ORF">K457DRAFT_803501</name>
</gene>
<dbReference type="AlphaFoldDB" id="A0A197JHS1"/>
<keyword evidence="2" id="KW-1185">Reference proteome</keyword>
<evidence type="ECO:0000313" key="1">
    <source>
        <dbReference type="EMBL" id="OAQ24737.1"/>
    </source>
</evidence>
<name>A0A197JHS1_9FUNG</name>
<accession>A0A197JHS1</accession>
<organism evidence="1 2">
    <name type="scientific">Linnemannia elongata AG-77</name>
    <dbReference type="NCBI Taxonomy" id="1314771"/>
    <lineage>
        <taxon>Eukaryota</taxon>
        <taxon>Fungi</taxon>
        <taxon>Fungi incertae sedis</taxon>
        <taxon>Mucoromycota</taxon>
        <taxon>Mortierellomycotina</taxon>
        <taxon>Mortierellomycetes</taxon>
        <taxon>Mortierellales</taxon>
        <taxon>Mortierellaceae</taxon>
        <taxon>Linnemannia</taxon>
    </lineage>
</organism>
<proteinExistence type="predicted"/>
<reference evidence="1 2" key="1">
    <citation type="submission" date="2016-05" db="EMBL/GenBank/DDBJ databases">
        <title>Genome sequencing reveals origins of a unique bacterial endosymbiosis in the earliest lineages of terrestrial Fungi.</title>
        <authorList>
            <consortium name="DOE Joint Genome Institute"/>
            <person name="Uehling J."/>
            <person name="Gryganskyi A."/>
            <person name="Hameed K."/>
            <person name="Tschaplinski T."/>
            <person name="Misztal P."/>
            <person name="Wu S."/>
            <person name="Desiro A."/>
            <person name="Vande Pol N."/>
            <person name="Du Z.-Y."/>
            <person name="Zienkiewicz A."/>
            <person name="Zienkiewicz K."/>
            <person name="Morin E."/>
            <person name="Tisserant E."/>
            <person name="Splivallo R."/>
            <person name="Hainaut M."/>
            <person name="Henrissat B."/>
            <person name="Ohm R."/>
            <person name="Kuo A."/>
            <person name="Yan J."/>
            <person name="Lipzen A."/>
            <person name="Nolan M."/>
            <person name="Labutti K."/>
            <person name="Barry K."/>
            <person name="Goldstein A."/>
            <person name="Labbe J."/>
            <person name="Schadt C."/>
            <person name="Tuskan G."/>
            <person name="Grigoriev I."/>
            <person name="Martin F."/>
            <person name="Vilgalys R."/>
            <person name="Bonito G."/>
        </authorList>
    </citation>
    <scope>NUCLEOTIDE SEQUENCE [LARGE SCALE GENOMIC DNA]</scope>
    <source>
        <strain evidence="1 2">AG-77</strain>
    </source>
</reference>
<dbReference type="Proteomes" id="UP000078512">
    <property type="component" value="Unassembled WGS sequence"/>
</dbReference>
<dbReference type="EMBL" id="KV442088">
    <property type="protein sequence ID" value="OAQ24737.1"/>
    <property type="molecule type" value="Genomic_DNA"/>
</dbReference>
<protein>
    <submittedName>
        <fullName evidence="1">Uncharacterized protein</fullName>
    </submittedName>
</protein>